<keyword evidence="4" id="KW-0732">Signal</keyword>
<evidence type="ECO:0000256" key="8">
    <source>
        <dbReference type="RuleBase" id="RU003679"/>
    </source>
</evidence>
<dbReference type="GO" id="GO:0005975">
    <property type="term" value="P:carbohydrate metabolic process"/>
    <property type="evidence" value="ECO:0007669"/>
    <property type="project" value="InterPro"/>
</dbReference>
<sequence>MASPLLSLLAIIPATISALFVYWHRRTYGSLNIHTTDVAYHRQTYGHLLDWDKYTLSIEGNPTMIFSGEFHYWRLPDRNRWESMLKNYKSAGLNTIRIYFHWGYHSPAQNVYHFDGNRDIDYLLTLCEELGIYVLAAPGPYICAETNGGGYPAWLVAKRHLRIRHNMVMLWRLYDAEFAMHEVDWYNQILPIIARHQVTSNGNKGASDKGCVLGVQIDNELFEVMHGLLPVGLHDQMKILARSARDAGITVPLFTNDGFEEGGWIPRTTFARTGMPHRDQKRGFGIDWYGFDKYVVFAPSSSPKSWLIDNDQGTDEWSDWDPRTVKNSVDKIEKTVRGFGGGAAETPLFIPELQGGWFNHYLLNHTYDEIYNFFGENYTKLIVDSMLAQGVTMNSVYMFYGGTNWGMVGDPDVYTSYDYSACIREYGYMSSRLRALRQTMLFARSFGIYFAKTDRVNEPKVKVSIDDVFNTQRATAADQADQQVEFSFLRNFDKKKRDTFEVQVQHTTDDNQIVNVSLSCQLPYKQTMTAVGNYVAANGARLILSTLPILTRIVKDAETEVWVVAGNSIGEMAFDNSDNDLEFSGNMHHAVRQQSTAAIVGFGDVQGWTKVTKNGRNLFIVSLAPADVSTIYADFYDPYWSNTQPTSQPVVVTWGSDSAYYDRNEQQLQVHFNDLDKDLHIIAFDSPVGQKLALDNEKYNLPFIYKKDLTKGLVKKDDLQISLSNWGTRRTDLAGLSWSSLVPQGKDKPTFNAIDHLYTSGHILYRTTFKASANNTVTLSVNARNRATIILNGKIVGGHTTYSRQLFMPGAKIGPDPYFIGSQKYKLPNELMNENGINELVITVDSFGLCRQAFIMNDIRNPRGIISAKLSGLDGQAKKEADQGWQINGVDVTQLSNQYDTTGWPDERLKTSHWDPLAVVEEVKNHPVTTFQVLTADGPKWIRFTFDFDVLKRNPDMQFPLRLHLDGAFTAIIILNDVVVGRYYGNGDGPQHDFYLMDGLIHPLDNQIEMLVYSWEDVNEAQVSISGWPVQPGSGNLAKPYGKHEAEWKTYATSVSV</sequence>
<dbReference type="Pfam" id="PF13364">
    <property type="entry name" value="BetaGal_ABD2"/>
    <property type="match status" value="1"/>
</dbReference>
<dbReference type="AlphaFoldDB" id="A0A8H7U6P5"/>
<dbReference type="OrthoDB" id="1657402at2759"/>
<evidence type="ECO:0000256" key="5">
    <source>
        <dbReference type="ARBA" id="ARBA00022801"/>
    </source>
</evidence>
<reference evidence="11" key="1">
    <citation type="submission" date="2020-12" db="EMBL/GenBank/DDBJ databases">
        <title>Metabolic potential, ecology and presence of endohyphal bacteria is reflected in genomic diversity of Mucoromycotina.</title>
        <authorList>
            <person name="Muszewska A."/>
            <person name="Okrasinska A."/>
            <person name="Steczkiewicz K."/>
            <person name="Drgas O."/>
            <person name="Orlowska M."/>
            <person name="Perlinska-Lenart U."/>
            <person name="Aleksandrzak-Piekarczyk T."/>
            <person name="Szatraj K."/>
            <person name="Zielenkiewicz U."/>
            <person name="Pilsyk S."/>
            <person name="Malc E."/>
            <person name="Mieczkowski P."/>
            <person name="Kruszewska J.S."/>
            <person name="Biernat P."/>
            <person name="Pawlowska J."/>
        </authorList>
    </citation>
    <scope>NUCLEOTIDE SEQUENCE</scope>
    <source>
        <strain evidence="11">WA0000067209</strain>
    </source>
</reference>
<name>A0A8H7U6P5_MORIS</name>
<evidence type="ECO:0000256" key="2">
    <source>
        <dbReference type="ARBA" id="ARBA00009809"/>
    </source>
</evidence>
<dbReference type="InterPro" id="IPR017853">
    <property type="entry name" value="GH"/>
</dbReference>
<gene>
    <name evidence="11" type="ORF">INT43_008242</name>
</gene>
<evidence type="ECO:0000256" key="3">
    <source>
        <dbReference type="ARBA" id="ARBA00012756"/>
    </source>
</evidence>
<comment type="catalytic activity">
    <reaction evidence="1">
        <text>Hydrolysis of terminal non-reducing beta-D-galactose residues in beta-D-galactosides.</text>
        <dbReference type="EC" id="3.2.1.23"/>
    </reaction>
</comment>
<evidence type="ECO:0000256" key="7">
    <source>
        <dbReference type="ARBA" id="ARBA00023295"/>
    </source>
</evidence>
<feature type="domain" description="Glycoside hydrolase 35 catalytic" evidence="9">
    <location>
        <begin position="56"/>
        <end position="439"/>
    </location>
</feature>
<evidence type="ECO:0000256" key="1">
    <source>
        <dbReference type="ARBA" id="ARBA00001412"/>
    </source>
</evidence>
<keyword evidence="5" id="KW-0378">Hydrolase</keyword>
<evidence type="ECO:0000259" key="9">
    <source>
        <dbReference type="Pfam" id="PF01301"/>
    </source>
</evidence>
<keyword evidence="6" id="KW-0325">Glycoprotein</keyword>
<dbReference type="Gene3D" id="2.60.120.260">
    <property type="entry name" value="Galactose-binding domain-like"/>
    <property type="match status" value="1"/>
</dbReference>
<protein>
    <recommendedName>
        <fullName evidence="3">beta-galactosidase</fullName>
        <ecNumber evidence="3">3.2.1.23</ecNumber>
    </recommendedName>
</protein>
<dbReference type="Gene3D" id="3.20.20.80">
    <property type="entry name" value="Glycosidases"/>
    <property type="match status" value="1"/>
</dbReference>
<dbReference type="PRINTS" id="PR00742">
    <property type="entry name" value="GLHYDRLASE35"/>
</dbReference>
<dbReference type="InterPro" id="IPR008979">
    <property type="entry name" value="Galactose-bd-like_sf"/>
</dbReference>
<evidence type="ECO:0000256" key="6">
    <source>
        <dbReference type="ARBA" id="ARBA00023180"/>
    </source>
</evidence>
<proteinExistence type="inferred from homology"/>
<dbReference type="InterPro" id="IPR025300">
    <property type="entry name" value="BetaGal_jelly_roll_dom"/>
</dbReference>
<evidence type="ECO:0000313" key="11">
    <source>
        <dbReference type="EMBL" id="KAG2171516.1"/>
    </source>
</evidence>
<feature type="domain" description="Beta-galactosidase jelly roll" evidence="10">
    <location>
        <begin position="753"/>
        <end position="848"/>
    </location>
</feature>
<dbReference type="SUPFAM" id="SSF51445">
    <property type="entry name" value="(Trans)glycosidases"/>
    <property type="match status" value="1"/>
</dbReference>
<comment type="caution">
    <text evidence="11">The sequence shown here is derived from an EMBL/GenBank/DDBJ whole genome shotgun (WGS) entry which is preliminary data.</text>
</comment>
<organism evidence="11 12">
    <name type="scientific">Mortierella isabellina</name>
    <name type="common">Filamentous fungus</name>
    <name type="synonym">Umbelopsis isabellina</name>
    <dbReference type="NCBI Taxonomy" id="91625"/>
    <lineage>
        <taxon>Eukaryota</taxon>
        <taxon>Fungi</taxon>
        <taxon>Fungi incertae sedis</taxon>
        <taxon>Mucoromycota</taxon>
        <taxon>Mucoromycotina</taxon>
        <taxon>Umbelopsidomycetes</taxon>
        <taxon>Umbelopsidales</taxon>
        <taxon>Umbelopsidaceae</taxon>
        <taxon>Umbelopsis</taxon>
    </lineage>
</organism>
<keyword evidence="12" id="KW-1185">Reference proteome</keyword>
<dbReference type="GO" id="GO:0004565">
    <property type="term" value="F:beta-galactosidase activity"/>
    <property type="evidence" value="ECO:0007669"/>
    <property type="project" value="UniProtKB-EC"/>
</dbReference>
<evidence type="ECO:0000313" key="12">
    <source>
        <dbReference type="Proteomes" id="UP000654370"/>
    </source>
</evidence>
<dbReference type="InterPro" id="IPR031330">
    <property type="entry name" value="Gly_Hdrlase_35_cat"/>
</dbReference>
<dbReference type="PANTHER" id="PTHR23421">
    <property type="entry name" value="BETA-GALACTOSIDASE RELATED"/>
    <property type="match status" value="1"/>
</dbReference>
<accession>A0A8H7U6P5</accession>
<evidence type="ECO:0000256" key="4">
    <source>
        <dbReference type="ARBA" id="ARBA00022729"/>
    </source>
</evidence>
<dbReference type="EC" id="3.2.1.23" evidence="3"/>
<dbReference type="EMBL" id="JAEPQZ010000020">
    <property type="protein sequence ID" value="KAG2171516.1"/>
    <property type="molecule type" value="Genomic_DNA"/>
</dbReference>
<dbReference type="Pfam" id="PF01301">
    <property type="entry name" value="Glyco_hydro_35"/>
    <property type="match status" value="1"/>
</dbReference>
<evidence type="ECO:0000259" key="10">
    <source>
        <dbReference type="Pfam" id="PF13364"/>
    </source>
</evidence>
<dbReference type="SUPFAM" id="SSF49785">
    <property type="entry name" value="Galactose-binding domain-like"/>
    <property type="match status" value="1"/>
</dbReference>
<keyword evidence="7" id="KW-0326">Glycosidase</keyword>
<dbReference type="Proteomes" id="UP000654370">
    <property type="component" value="Unassembled WGS sequence"/>
</dbReference>
<comment type="similarity">
    <text evidence="2 8">Belongs to the glycosyl hydrolase 35 family.</text>
</comment>
<dbReference type="InterPro" id="IPR001944">
    <property type="entry name" value="Glycoside_Hdrlase_35"/>
</dbReference>